<dbReference type="EMBL" id="BJOU01000011">
    <property type="protein sequence ID" value="GED98860.1"/>
    <property type="molecule type" value="Genomic_DNA"/>
</dbReference>
<reference evidence="8" key="1">
    <citation type="submission" date="2019-06" db="EMBL/GenBank/DDBJ databases">
        <title>Gordonia isolated from sludge of a wastewater treatment plant.</title>
        <authorList>
            <person name="Tamura T."/>
            <person name="Aoyama K."/>
            <person name="Kang Y."/>
            <person name="Saito S."/>
            <person name="Akiyama N."/>
            <person name="Yazawa K."/>
            <person name="Gonoi T."/>
            <person name="Mikami Y."/>
        </authorList>
    </citation>
    <scope>NUCLEOTIDE SEQUENCE [LARGE SCALE GENOMIC DNA]</scope>
    <source>
        <strain evidence="8">NBRC 107697</strain>
    </source>
</reference>
<organism evidence="7 8">
    <name type="scientific">Gordonia crocea</name>
    <dbReference type="NCBI Taxonomy" id="589162"/>
    <lineage>
        <taxon>Bacteria</taxon>
        <taxon>Bacillati</taxon>
        <taxon>Actinomycetota</taxon>
        <taxon>Actinomycetes</taxon>
        <taxon>Mycobacteriales</taxon>
        <taxon>Gordoniaceae</taxon>
        <taxon>Gordonia</taxon>
    </lineage>
</organism>
<dbReference type="Gene3D" id="1.10.357.10">
    <property type="entry name" value="Tetracycline Repressor, domain 2"/>
    <property type="match status" value="1"/>
</dbReference>
<keyword evidence="8" id="KW-1185">Reference proteome</keyword>
<feature type="DNA-binding region" description="H-T-H motif" evidence="4">
    <location>
        <begin position="41"/>
        <end position="60"/>
    </location>
</feature>
<name>A0A7I9V1B9_9ACTN</name>
<comment type="caution">
    <text evidence="7">The sequence shown here is derived from an EMBL/GenBank/DDBJ whole genome shotgun (WGS) entry which is preliminary data.</text>
</comment>
<evidence type="ECO:0000256" key="3">
    <source>
        <dbReference type="ARBA" id="ARBA00023163"/>
    </source>
</evidence>
<keyword evidence="3" id="KW-0804">Transcription</keyword>
<dbReference type="OrthoDB" id="3472818at2"/>
<evidence type="ECO:0000313" key="8">
    <source>
        <dbReference type="Proteomes" id="UP000444980"/>
    </source>
</evidence>
<dbReference type="RefSeq" id="WP_161928227.1">
    <property type="nucleotide sequence ID" value="NZ_BJOU01000011.1"/>
</dbReference>
<dbReference type="InterPro" id="IPR041490">
    <property type="entry name" value="KstR2_TetR_C"/>
</dbReference>
<dbReference type="SUPFAM" id="SSF46689">
    <property type="entry name" value="Homeodomain-like"/>
    <property type="match status" value="1"/>
</dbReference>
<dbReference type="InterPro" id="IPR050109">
    <property type="entry name" value="HTH-type_TetR-like_transc_reg"/>
</dbReference>
<evidence type="ECO:0000313" key="7">
    <source>
        <dbReference type="EMBL" id="GED98860.1"/>
    </source>
</evidence>
<accession>A0A7I9V1B9</accession>
<feature type="region of interest" description="Disordered" evidence="5">
    <location>
        <begin position="1"/>
        <end position="20"/>
    </location>
</feature>
<dbReference type="GO" id="GO:0003700">
    <property type="term" value="F:DNA-binding transcription factor activity"/>
    <property type="evidence" value="ECO:0007669"/>
    <property type="project" value="TreeGrafter"/>
</dbReference>
<evidence type="ECO:0000259" key="6">
    <source>
        <dbReference type="PROSITE" id="PS50977"/>
    </source>
</evidence>
<gene>
    <name evidence="7" type="ORF">nbrc107697_28990</name>
</gene>
<sequence length="211" mass="23339">MTSDATEAAPPQRRLSRQQRHDQLLDVAEDLFIHRPYAEVSMEDIARGAQVSRPIVYRHFETKEGVYVACIRRIYESYNAVIAKVVDAVDGGPVDRLRAAGDLYFATLESDRGRWMLLAASSSVIAGEEADELRAVQLEHVAAIAALIRRGAPEVAVDLVEAQAHAISGVGEALGRWWLTRPDLDRQTVVDHYVRILVDGMAPLIPETTQA</sequence>
<evidence type="ECO:0000256" key="5">
    <source>
        <dbReference type="SAM" id="MobiDB-lite"/>
    </source>
</evidence>
<dbReference type="Proteomes" id="UP000444980">
    <property type="component" value="Unassembled WGS sequence"/>
</dbReference>
<protein>
    <submittedName>
        <fullName evidence="7">Putative transcriptional regulator, TetR family protein</fullName>
    </submittedName>
</protein>
<keyword evidence="2 4" id="KW-0238">DNA-binding</keyword>
<dbReference type="Pfam" id="PF17932">
    <property type="entry name" value="TetR_C_24"/>
    <property type="match status" value="1"/>
</dbReference>
<dbReference type="Pfam" id="PF00440">
    <property type="entry name" value="TetR_N"/>
    <property type="match status" value="1"/>
</dbReference>
<dbReference type="InterPro" id="IPR009057">
    <property type="entry name" value="Homeodomain-like_sf"/>
</dbReference>
<dbReference type="GO" id="GO:0045892">
    <property type="term" value="P:negative regulation of DNA-templated transcription"/>
    <property type="evidence" value="ECO:0007669"/>
    <property type="project" value="UniProtKB-ARBA"/>
</dbReference>
<dbReference type="PROSITE" id="PS50977">
    <property type="entry name" value="HTH_TETR_2"/>
    <property type="match status" value="1"/>
</dbReference>
<evidence type="ECO:0000256" key="1">
    <source>
        <dbReference type="ARBA" id="ARBA00023015"/>
    </source>
</evidence>
<proteinExistence type="predicted"/>
<keyword evidence="1" id="KW-0805">Transcription regulation</keyword>
<dbReference type="SUPFAM" id="SSF48498">
    <property type="entry name" value="Tetracyclin repressor-like, C-terminal domain"/>
    <property type="match status" value="1"/>
</dbReference>
<feature type="domain" description="HTH tetR-type" evidence="6">
    <location>
        <begin position="18"/>
        <end position="78"/>
    </location>
</feature>
<dbReference type="PRINTS" id="PR00455">
    <property type="entry name" value="HTHTETR"/>
</dbReference>
<evidence type="ECO:0000256" key="2">
    <source>
        <dbReference type="ARBA" id="ARBA00023125"/>
    </source>
</evidence>
<dbReference type="InterPro" id="IPR036271">
    <property type="entry name" value="Tet_transcr_reg_TetR-rel_C_sf"/>
</dbReference>
<evidence type="ECO:0000256" key="4">
    <source>
        <dbReference type="PROSITE-ProRule" id="PRU00335"/>
    </source>
</evidence>
<dbReference type="PANTHER" id="PTHR30055:SF146">
    <property type="entry name" value="HTH-TYPE TRANSCRIPTIONAL DUAL REGULATOR CECR"/>
    <property type="match status" value="1"/>
</dbReference>
<dbReference type="FunFam" id="1.10.10.60:FF:000141">
    <property type="entry name" value="TetR family transcriptional regulator"/>
    <property type="match status" value="1"/>
</dbReference>
<dbReference type="GO" id="GO:0000976">
    <property type="term" value="F:transcription cis-regulatory region binding"/>
    <property type="evidence" value="ECO:0007669"/>
    <property type="project" value="TreeGrafter"/>
</dbReference>
<dbReference type="AlphaFoldDB" id="A0A7I9V1B9"/>
<dbReference type="InterPro" id="IPR001647">
    <property type="entry name" value="HTH_TetR"/>
</dbReference>
<dbReference type="PANTHER" id="PTHR30055">
    <property type="entry name" value="HTH-TYPE TRANSCRIPTIONAL REGULATOR RUTR"/>
    <property type="match status" value="1"/>
</dbReference>